<dbReference type="GO" id="GO:0004312">
    <property type="term" value="F:fatty acid synthase activity"/>
    <property type="evidence" value="ECO:0007669"/>
    <property type="project" value="TreeGrafter"/>
</dbReference>
<dbReference type="Gene3D" id="3.40.50.1820">
    <property type="entry name" value="alpha/beta hydrolase"/>
    <property type="match status" value="1"/>
</dbReference>
<feature type="domain" description="Carrier" evidence="3">
    <location>
        <begin position="1"/>
        <end position="64"/>
    </location>
</feature>
<gene>
    <name evidence="4" type="ORF">ACM01_28470</name>
</gene>
<dbReference type="SMART" id="SM00823">
    <property type="entry name" value="PKS_PP"/>
    <property type="match status" value="1"/>
</dbReference>
<comment type="caution">
    <text evidence="4">The sequence shown here is derived from an EMBL/GenBank/DDBJ whole genome shotgun (WGS) entry which is preliminary data.</text>
</comment>
<dbReference type="InterPro" id="IPR036736">
    <property type="entry name" value="ACP-like_sf"/>
</dbReference>
<dbReference type="PROSITE" id="PS50075">
    <property type="entry name" value="CARRIER"/>
    <property type="match status" value="1"/>
</dbReference>
<dbReference type="GO" id="GO:0071770">
    <property type="term" value="P:DIM/DIP cell wall layer assembly"/>
    <property type="evidence" value="ECO:0007669"/>
    <property type="project" value="TreeGrafter"/>
</dbReference>
<evidence type="ECO:0000256" key="1">
    <source>
        <dbReference type="ARBA" id="ARBA00022450"/>
    </source>
</evidence>
<reference evidence="4 5" key="1">
    <citation type="submission" date="2015-06" db="EMBL/GenBank/DDBJ databases">
        <authorList>
            <person name="Ju K.-S."/>
            <person name="Doroghazi J.R."/>
            <person name="Metcalf W.W."/>
        </authorList>
    </citation>
    <scope>NUCLEOTIDE SEQUENCE [LARGE SCALE GENOMIC DNA]</scope>
    <source>
        <strain evidence="4 5">NRRL 3414</strain>
    </source>
</reference>
<evidence type="ECO:0000256" key="2">
    <source>
        <dbReference type="ARBA" id="ARBA00022553"/>
    </source>
</evidence>
<dbReference type="GO" id="GO:0006633">
    <property type="term" value="P:fatty acid biosynthetic process"/>
    <property type="evidence" value="ECO:0007669"/>
    <property type="project" value="TreeGrafter"/>
</dbReference>
<dbReference type="GO" id="GO:0005737">
    <property type="term" value="C:cytoplasm"/>
    <property type="evidence" value="ECO:0007669"/>
    <property type="project" value="TreeGrafter"/>
</dbReference>
<dbReference type="PANTHER" id="PTHR43775:SF37">
    <property type="entry name" value="SI:DKEY-61P9.11"/>
    <property type="match status" value="1"/>
</dbReference>
<dbReference type="Proteomes" id="UP000037432">
    <property type="component" value="Unassembled WGS sequence"/>
</dbReference>
<organism evidence="4 5">
    <name type="scientific">Streptomyces viridochromogenes</name>
    <dbReference type="NCBI Taxonomy" id="1938"/>
    <lineage>
        <taxon>Bacteria</taxon>
        <taxon>Bacillati</taxon>
        <taxon>Actinomycetota</taxon>
        <taxon>Actinomycetes</taxon>
        <taxon>Kitasatosporales</taxon>
        <taxon>Streptomycetaceae</taxon>
        <taxon>Streptomyces</taxon>
    </lineage>
</organism>
<accession>A0A0J8C0G7</accession>
<dbReference type="EMBL" id="LFNT01000039">
    <property type="protein sequence ID" value="KMS71195.1"/>
    <property type="molecule type" value="Genomic_DNA"/>
</dbReference>
<dbReference type="PANTHER" id="PTHR43775">
    <property type="entry name" value="FATTY ACID SYNTHASE"/>
    <property type="match status" value="1"/>
</dbReference>
<dbReference type="AlphaFoldDB" id="A0A0J8C0G7"/>
<keyword evidence="2" id="KW-0597">Phosphoprotein</keyword>
<name>A0A0J8C0G7_STRVR</name>
<dbReference type="InterPro" id="IPR050091">
    <property type="entry name" value="PKS_NRPS_Biosynth_Enz"/>
</dbReference>
<sequence length="325" mass="35534">MFATLLVVNRVGPQDDFFALGGHSMLAVRLQRRLRALLGIKIAVQDLFRNPTPAGLAVRLHQQGAENLTEPLLAIRATGSDRPLFCVHPILGLSWSYASILPHLDTDQPVYGLQATGTADARYDSLDDLSREYLARIRKVQPKGPYRLIGWSLGGLIAHAMATMLQSQGEEVSTLAIVDAYPISVFTGDRDEAVLDELLESVADGSPGQAGSADHSSVVAALHEATGLEDANELVDAALRNDRLTRGFTPREFRGDLLFFTALQGRPQGLTAQLWQPSVAGTVHEHQIQSAHHQMLRYPAADELGKILSRWERSEQARGFVEDCS</sequence>
<dbReference type="PATRIC" id="fig|1938.3.peg.5291"/>
<proteinExistence type="predicted"/>
<evidence type="ECO:0000313" key="5">
    <source>
        <dbReference type="Proteomes" id="UP000037432"/>
    </source>
</evidence>
<keyword evidence="1" id="KW-0596">Phosphopantetheine</keyword>
<evidence type="ECO:0000313" key="4">
    <source>
        <dbReference type="EMBL" id="KMS71195.1"/>
    </source>
</evidence>
<dbReference type="SUPFAM" id="SSF47336">
    <property type="entry name" value="ACP-like"/>
    <property type="match status" value="1"/>
</dbReference>
<dbReference type="GO" id="GO:0017000">
    <property type="term" value="P:antibiotic biosynthetic process"/>
    <property type="evidence" value="ECO:0007669"/>
    <property type="project" value="UniProtKB-ARBA"/>
</dbReference>
<dbReference type="InterPro" id="IPR009081">
    <property type="entry name" value="PP-bd_ACP"/>
</dbReference>
<dbReference type="Pfam" id="PF00550">
    <property type="entry name" value="PP-binding"/>
    <property type="match status" value="1"/>
</dbReference>
<evidence type="ECO:0000259" key="3">
    <source>
        <dbReference type="PROSITE" id="PS50075"/>
    </source>
</evidence>
<dbReference type="Pfam" id="PF00975">
    <property type="entry name" value="Thioesterase"/>
    <property type="match status" value="1"/>
</dbReference>
<dbReference type="GO" id="GO:0031177">
    <property type="term" value="F:phosphopantetheine binding"/>
    <property type="evidence" value="ECO:0007669"/>
    <property type="project" value="InterPro"/>
</dbReference>
<dbReference type="GO" id="GO:0005886">
    <property type="term" value="C:plasma membrane"/>
    <property type="evidence" value="ECO:0007669"/>
    <property type="project" value="TreeGrafter"/>
</dbReference>
<dbReference type="InterPro" id="IPR001031">
    <property type="entry name" value="Thioesterase"/>
</dbReference>
<dbReference type="SUPFAM" id="SSF53474">
    <property type="entry name" value="alpha/beta-Hydrolases"/>
    <property type="match status" value="1"/>
</dbReference>
<protein>
    <recommendedName>
        <fullName evidence="3">Carrier domain-containing protein</fullName>
    </recommendedName>
</protein>
<dbReference type="InterPro" id="IPR020806">
    <property type="entry name" value="PKS_PP-bd"/>
</dbReference>
<dbReference type="InterPro" id="IPR029058">
    <property type="entry name" value="AB_hydrolase_fold"/>
</dbReference>